<dbReference type="RefSeq" id="WP_214440170.1">
    <property type="nucleotide sequence ID" value="NZ_JAECZB010000049.1"/>
</dbReference>
<protein>
    <submittedName>
        <fullName evidence="2">Glycosyltransferase</fullName>
    </submittedName>
</protein>
<dbReference type="Pfam" id="PF13641">
    <property type="entry name" value="Glyco_tranf_2_3"/>
    <property type="match status" value="1"/>
</dbReference>
<keyword evidence="1" id="KW-0812">Transmembrane</keyword>
<proteinExistence type="predicted"/>
<evidence type="ECO:0000313" key="2">
    <source>
        <dbReference type="EMBL" id="MBH8553909.1"/>
    </source>
</evidence>
<dbReference type="AlphaFoldDB" id="A0A8J7HJ77"/>
<name>A0A8J7HJ77_9CYAN</name>
<reference evidence="2 3" key="1">
    <citation type="journal article" date="2021" name="Int. J. Syst. Evol. Microbiol.">
        <title>Amazonocrinis nigriterrae gen. nov., sp. nov., Atlanticothrix silvestris gen. nov., sp. nov. and Dendronalium phyllosphericum gen. nov., sp. nov., nostocacean cyanobacteria from Brazilian environments.</title>
        <authorList>
            <person name="Alvarenga D.O."/>
            <person name="Andreote A.P.D."/>
            <person name="Branco L.H.Z."/>
            <person name="Delbaje E."/>
            <person name="Cruz R.B."/>
            <person name="Varani A.M."/>
            <person name="Fiore M.F."/>
        </authorList>
    </citation>
    <scope>NUCLEOTIDE SEQUENCE [LARGE SCALE GENOMIC DNA]</scope>
    <source>
        <strain evidence="2 3">CENA357</strain>
    </source>
</reference>
<dbReference type="CDD" id="cd06438">
    <property type="entry name" value="EpsO_like"/>
    <property type="match status" value="1"/>
</dbReference>
<dbReference type="PANTHER" id="PTHR48090">
    <property type="entry name" value="UNDECAPRENYL-PHOSPHATE 4-DEOXY-4-FORMAMIDO-L-ARABINOSE TRANSFERASE-RELATED"/>
    <property type="match status" value="1"/>
</dbReference>
<feature type="transmembrane region" description="Helical" evidence="1">
    <location>
        <begin position="338"/>
        <end position="357"/>
    </location>
</feature>
<dbReference type="SUPFAM" id="SSF53448">
    <property type="entry name" value="Nucleotide-diphospho-sugar transferases"/>
    <property type="match status" value="1"/>
</dbReference>
<feature type="transmembrane region" description="Helical" evidence="1">
    <location>
        <begin position="7"/>
        <end position="31"/>
    </location>
</feature>
<dbReference type="EMBL" id="JAECZB010000049">
    <property type="protein sequence ID" value="MBH8553909.1"/>
    <property type="molecule type" value="Genomic_DNA"/>
</dbReference>
<feature type="transmembrane region" description="Helical" evidence="1">
    <location>
        <begin position="311"/>
        <end position="331"/>
    </location>
</feature>
<dbReference type="InterPro" id="IPR050256">
    <property type="entry name" value="Glycosyltransferase_2"/>
</dbReference>
<dbReference type="PANTHER" id="PTHR48090:SF6">
    <property type="entry name" value="SLR5056 PROTEIN"/>
    <property type="match status" value="1"/>
</dbReference>
<sequence>MAMNPYLVLGIDGVLIVSALGLLVLSLVLFVECIAALFPVPSQFSENNWQNTKVTVLVPAHNEEVVISSTLLNIKLQLQKQHHLVVIADNCSDATAEIARAAGATVIERHDPLLTGKGYALDYGLRFLESEPPDVVVFVDADCKVEPGAIKKLIQYAIATKRPVQATYLMTKASNSSPKESVSAFAFKVKNLVRPLGLAQLKMPCLLTGTGMAFPWSVIRSVDLASGYIVEDMKLGLDLTIAGYVPVFCPQAYVTALLPQQAQATKSQRTRWEHGHLKTLLTYVPVLLKASVAQKRLDLLISALDMCVPPLSLLIFIWLLLMAISLVFAVLTALWMPVTFLSTAGLFLLIAILGAWVKFGRTDLPLQELLTVPFYILWKIPIYLKFLVQPQNKWIRTERDSVNISEP</sequence>
<organism evidence="2 3">
    <name type="scientific">Atlanticothrix silvestris CENA357</name>
    <dbReference type="NCBI Taxonomy" id="1725252"/>
    <lineage>
        <taxon>Bacteria</taxon>
        <taxon>Bacillati</taxon>
        <taxon>Cyanobacteriota</taxon>
        <taxon>Cyanophyceae</taxon>
        <taxon>Nostocales</taxon>
        <taxon>Nodulariaceae</taxon>
        <taxon>Atlanticothrix</taxon>
        <taxon>Atlanticothrix silvestris</taxon>
    </lineage>
</organism>
<feature type="transmembrane region" description="Helical" evidence="1">
    <location>
        <begin position="369"/>
        <end position="388"/>
    </location>
</feature>
<evidence type="ECO:0000256" key="1">
    <source>
        <dbReference type="SAM" id="Phobius"/>
    </source>
</evidence>
<dbReference type="Proteomes" id="UP000599391">
    <property type="component" value="Unassembled WGS sequence"/>
</dbReference>
<accession>A0A8J7HJ77</accession>
<dbReference type="InterPro" id="IPR029044">
    <property type="entry name" value="Nucleotide-diphossugar_trans"/>
</dbReference>
<keyword evidence="3" id="KW-1185">Reference proteome</keyword>
<gene>
    <name evidence="2" type="ORF">I8751_16330</name>
</gene>
<keyword evidence="1" id="KW-1133">Transmembrane helix</keyword>
<comment type="caution">
    <text evidence="2">The sequence shown here is derived from an EMBL/GenBank/DDBJ whole genome shotgun (WGS) entry which is preliminary data.</text>
</comment>
<dbReference type="Gene3D" id="3.90.550.10">
    <property type="entry name" value="Spore Coat Polysaccharide Biosynthesis Protein SpsA, Chain A"/>
    <property type="match status" value="1"/>
</dbReference>
<evidence type="ECO:0000313" key="3">
    <source>
        <dbReference type="Proteomes" id="UP000599391"/>
    </source>
</evidence>
<keyword evidence="1" id="KW-0472">Membrane</keyword>